<accession>W8C2I0</accession>
<reference evidence="2" key="1">
    <citation type="submission" date="2013-07" db="EMBL/GenBank/DDBJ databases">
        <authorList>
            <person name="Geib S."/>
        </authorList>
    </citation>
    <scope>NUCLEOTIDE SEQUENCE</scope>
</reference>
<reference evidence="2" key="2">
    <citation type="journal article" date="2014" name="BMC Genomics">
        <title>A genomic perspective to assessing quality of mass-reared SIT flies used in Mediterranean fruit fly (Ceratitis capitata) eradication in California.</title>
        <authorList>
            <person name="Calla B."/>
            <person name="Hall B."/>
            <person name="Hou S."/>
            <person name="Geib S.M."/>
        </authorList>
    </citation>
    <scope>NUCLEOTIDE SEQUENCE</scope>
</reference>
<feature type="compositionally biased region" description="Acidic residues" evidence="1">
    <location>
        <begin position="1"/>
        <end position="30"/>
    </location>
</feature>
<proteinExistence type="evidence at transcript level"/>
<organism evidence="2">
    <name type="scientific">Ceratitis capitata</name>
    <name type="common">Mediterranean fruit fly</name>
    <name type="synonym">Tephritis capitata</name>
    <dbReference type="NCBI Taxonomy" id="7213"/>
    <lineage>
        <taxon>Eukaryota</taxon>
        <taxon>Metazoa</taxon>
        <taxon>Ecdysozoa</taxon>
        <taxon>Arthropoda</taxon>
        <taxon>Hexapoda</taxon>
        <taxon>Insecta</taxon>
        <taxon>Pterygota</taxon>
        <taxon>Neoptera</taxon>
        <taxon>Endopterygota</taxon>
        <taxon>Diptera</taxon>
        <taxon>Brachycera</taxon>
        <taxon>Muscomorpha</taxon>
        <taxon>Tephritoidea</taxon>
        <taxon>Tephritidae</taxon>
        <taxon>Ceratitis</taxon>
        <taxon>Ceratitis</taxon>
    </lineage>
</organism>
<evidence type="ECO:0000256" key="1">
    <source>
        <dbReference type="SAM" id="MobiDB-lite"/>
    </source>
</evidence>
<feature type="compositionally biased region" description="Low complexity" evidence="1">
    <location>
        <begin position="46"/>
        <end position="57"/>
    </location>
</feature>
<protein>
    <submittedName>
        <fullName evidence="2">Uncharacterized protein</fullName>
    </submittedName>
</protein>
<feature type="region of interest" description="Disordered" evidence="1">
    <location>
        <begin position="1"/>
        <end position="67"/>
    </location>
</feature>
<dbReference type="AlphaFoldDB" id="W8C2I0"/>
<sequence>MHDMDDSEPDEEEDEEEEAAIDVEADGDEEELRHEMRQTPQTPNGTTTKDTTAFSTTNGNGAGSAGVRKATPFELLAKSVNCLEMHSNTGGKEVNVNYVGVGSNENGVEKVATTHKVY</sequence>
<name>W8C2I0_CERCA</name>
<evidence type="ECO:0000313" key="2">
    <source>
        <dbReference type="EMBL" id="JAC06108.1"/>
    </source>
</evidence>
<dbReference type="EMBL" id="GAMC01000448">
    <property type="protein sequence ID" value="JAC06108.1"/>
    <property type="molecule type" value="mRNA"/>
</dbReference>